<gene>
    <name evidence="1" type="ORF">M422DRAFT_30328</name>
</gene>
<dbReference type="AlphaFoldDB" id="A0A0C9VZZ3"/>
<evidence type="ECO:0000313" key="2">
    <source>
        <dbReference type="Proteomes" id="UP000054279"/>
    </source>
</evidence>
<evidence type="ECO:0000313" key="1">
    <source>
        <dbReference type="EMBL" id="KIJ44705.1"/>
    </source>
</evidence>
<name>A0A0C9VZZ3_SPHS4</name>
<reference evidence="1 2" key="1">
    <citation type="submission" date="2014-06" db="EMBL/GenBank/DDBJ databases">
        <title>Evolutionary Origins and Diversification of the Mycorrhizal Mutualists.</title>
        <authorList>
            <consortium name="DOE Joint Genome Institute"/>
            <consortium name="Mycorrhizal Genomics Consortium"/>
            <person name="Kohler A."/>
            <person name="Kuo A."/>
            <person name="Nagy L.G."/>
            <person name="Floudas D."/>
            <person name="Copeland A."/>
            <person name="Barry K.W."/>
            <person name="Cichocki N."/>
            <person name="Veneault-Fourrey C."/>
            <person name="LaButti K."/>
            <person name="Lindquist E.A."/>
            <person name="Lipzen A."/>
            <person name="Lundell T."/>
            <person name="Morin E."/>
            <person name="Murat C."/>
            <person name="Riley R."/>
            <person name="Ohm R."/>
            <person name="Sun H."/>
            <person name="Tunlid A."/>
            <person name="Henrissat B."/>
            <person name="Grigoriev I.V."/>
            <person name="Hibbett D.S."/>
            <person name="Martin F."/>
        </authorList>
    </citation>
    <scope>NUCLEOTIDE SEQUENCE [LARGE SCALE GENOMIC DNA]</scope>
    <source>
        <strain evidence="1 2">SS14</strain>
    </source>
</reference>
<organism evidence="1 2">
    <name type="scientific">Sphaerobolus stellatus (strain SS14)</name>
    <dbReference type="NCBI Taxonomy" id="990650"/>
    <lineage>
        <taxon>Eukaryota</taxon>
        <taxon>Fungi</taxon>
        <taxon>Dikarya</taxon>
        <taxon>Basidiomycota</taxon>
        <taxon>Agaricomycotina</taxon>
        <taxon>Agaricomycetes</taxon>
        <taxon>Phallomycetidae</taxon>
        <taxon>Geastrales</taxon>
        <taxon>Sphaerobolaceae</taxon>
        <taxon>Sphaerobolus</taxon>
    </lineage>
</organism>
<dbReference type="Proteomes" id="UP000054279">
    <property type="component" value="Unassembled WGS sequence"/>
</dbReference>
<protein>
    <submittedName>
        <fullName evidence="1">Uncharacterized protein</fullName>
    </submittedName>
</protein>
<sequence>MMAVGESIEDERNLVRLTDVRCKYSSDASKAVYNIYPWNVIKQSLHTDILYVELACPIRRPQLYGRLKHETHRST</sequence>
<dbReference type="HOGENOM" id="CLU_2672706_0_0_1"/>
<dbReference type="EMBL" id="KN837116">
    <property type="protein sequence ID" value="KIJ44705.1"/>
    <property type="molecule type" value="Genomic_DNA"/>
</dbReference>
<proteinExistence type="predicted"/>
<accession>A0A0C9VZZ3</accession>
<keyword evidence="2" id="KW-1185">Reference proteome</keyword>